<sequence>MKHEGRKKEYFMSILKLLKAMSWKWYQSDSSIKKHFHNDDVGLLWKKNGEERMKKSHKNKK</sequence>
<reference evidence="1 2" key="1">
    <citation type="submission" date="2015-04" db="EMBL/GenBank/DDBJ databases">
        <authorList>
            <person name="Syromyatnikov M.Y."/>
            <person name="Popov V.N."/>
        </authorList>
    </citation>
    <scope>NUCLEOTIDE SEQUENCE [LARGE SCALE GENOMIC DNA]</scope>
</reference>
<evidence type="ECO:0000313" key="2">
    <source>
        <dbReference type="Proteomes" id="UP000183832"/>
    </source>
</evidence>
<keyword evidence="2" id="KW-1185">Reference proteome</keyword>
<gene>
    <name evidence="1" type="ORF">CLUMA_CG012452</name>
</gene>
<name>A0A1J1IHY4_9DIPT</name>
<dbReference type="Proteomes" id="UP000183832">
    <property type="component" value="Unassembled WGS sequence"/>
</dbReference>
<evidence type="ECO:0000313" key="1">
    <source>
        <dbReference type="EMBL" id="CRK98662.1"/>
    </source>
</evidence>
<dbReference type="AlphaFoldDB" id="A0A1J1IHY4"/>
<accession>A0A1J1IHY4</accession>
<dbReference type="EMBL" id="CVRI01000048">
    <property type="protein sequence ID" value="CRK98662.1"/>
    <property type="molecule type" value="Genomic_DNA"/>
</dbReference>
<proteinExistence type="predicted"/>
<protein>
    <submittedName>
        <fullName evidence="1">CLUMA_CG012452, isoform A</fullName>
    </submittedName>
</protein>
<organism evidence="1 2">
    <name type="scientific">Clunio marinus</name>
    <dbReference type="NCBI Taxonomy" id="568069"/>
    <lineage>
        <taxon>Eukaryota</taxon>
        <taxon>Metazoa</taxon>
        <taxon>Ecdysozoa</taxon>
        <taxon>Arthropoda</taxon>
        <taxon>Hexapoda</taxon>
        <taxon>Insecta</taxon>
        <taxon>Pterygota</taxon>
        <taxon>Neoptera</taxon>
        <taxon>Endopterygota</taxon>
        <taxon>Diptera</taxon>
        <taxon>Nematocera</taxon>
        <taxon>Chironomoidea</taxon>
        <taxon>Chironomidae</taxon>
        <taxon>Clunio</taxon>
    </lineage>
</organism>